<gene>
    <name evidence="2" type="ORF">C1645_825629</name>
</gene>
<accession>A0A397SW96</accession>
<keyword evidence="3" id="KW-1185">Reference proteome</keyword>
<evidence type="ECO:0000313" key="3">
    <source>
        <dbReference type="Proteomes" id="UP000265703"/>
    </source>
</evidence>
<dbReference type="EMBL" id="QKYT01000241">
    <property type="protein sequence ID" value="RIA88906.1"/>
    <property type="molecule type" value="Genomic_DNA"/>
</dbReference>
<sequence length="214" mass="25146">MNLIFGKIFKESELYQKTSKEAVQISKSALKFLSAKFNDGQTNVTRTNEFWATLFELQNLFYPLCGFLNKLQKDTAQLYEVLHCFAYTIKIFDNHYNLIFSSKMLKYYYKSWFGSKSTSILAELIKYKKAEDPYDMDSFNQFKSNLVDFWNSTSATPICNDENEKQERDLNKDIIQVSDDESKEDSENEDIDDNKKELIIENEAQKWNQILING</sequence>
<evidence type="ECO:0000256" key="1">
    <source>
        <dbReference type="SAM" id="MobiDB-lite"/>
    </source>
</evidence>
<dbReference type="AlphaFoldDB" id="A0A397SW96"/>
<dbReference type="Proteomes" id="UP000265703">
    <property type="component" value="Unassembled WGS sequence"/>
</dbReference>
<feature type="compositionally biased region" description="Acidic residues" evidence="1">
    <location>
        <begin position="178"/>
        <end position="192"/>
    </location>
</feature>
<feature type="region of interest" description="Disordered" evidence="1">
    <location>
        <begin position="175"/>
        <end position="195"/>
    </location>
</feature>
<protein>
    <submittedName>
        <fullName evidence="2">Uncharacterized protein</fullName>
    </submittedName>
</protein>
<reference evidence="2 3" key="1">
    <citation type="submission" date="2018-06" db="EMBL/GenBank/DDBJ databases">
        <title>Comparative genomics reveals the genomic features of Rhizophagus irregularis, R. cerebriforme, R. diaphanum and Gigaspora rosea, and their symbiotic lifestyle signature.</title>
        <authorList>
            <person name="Morin E."/>
            <person name="San Clemente H."/>
            <person name="Chen E.C.H."/>
            <person name="De La Providencia I."/>
            <person name="Hainaut M."/>
            <person name="Kuo A."/>
            <person name="Kohler A."/>
            <person name="Murat C."/>
            <person name="Tang N."/>
            <person name="Roy S."/>
            <person name="Loubradou J."/>
            <person name="Henrissat B."/>
            <person name="Grigoriev I.V."/>
            <person name="Corradi N."/>
            <person name="Roux C."/>
            <person name="Martin F.M."/>
        </authorList>
    </citation>
    <scope>NUCLEOTIDE SEQUENCE [LARGE SCALE GENOMIC DNA]</scope>
    <source>
        <strain evidence="2 3">DAOM 227022</strain>
    </source>
</reference>
<proteinExistence type="predicted"/>
<dbReference type="OrthoDB" id="2441177at2759"/>
<organism evidence="2 3">
    <name type="scientific">Glomus cerebriforme</name>
    <dbReference type="NCBI Taxonomy" id="658196"/>
    <lineage>
        <taxon>Eukaryota</taxon>
        <taxon>Fungi</taxon>
        <taxon>Fungi incertae sedis</taxon>
        <taxon>Mucoromycota</taxon>
        <taxon>Glomeromycotina</taxon>
        <taxon>Glomeromycetes</taxon>
        <taxon>Glomerales</taxon>
        <taxon>Glomeraceae</taxon>
        <taxon>Glomus</taxon>
    </lineage>
</organism>
<name>A0A397SW96_9GLOM</name>
<evidence type="ECO:0000313" key="2">
    <source>
        <dbReference type="EMBL" id="RIA88906.1"/>
    </source>
</evidence>
<comment type="caution">
    <text evidence="2">The sequence shown here is derived from an EMBL/GenBank/DDBJ whole genome shotgun (WGS) entry which is preliminary data.</text>
</comment>